<accession>A0A5S9BZH0</accession>
<dbReference type="EMBL" id="AP019525">
    <property type="protein sequence ID" value="BBI90919.1"/>
    <property type="molecule type" value="Genomic_DNA"/>
</dbReference>
<protein>
    <submittedName>
        <fullName evidence="1">Uncharacterized protein</fullName>
    </submittedName>
</protein>
<evidence type="ECO:0000313" key="2">
    <source>
        <dbReference type="Proteomes" id="UP000424080"/>
    </source>
</evidence>
<reference evidence="1 2" key="1">
    <citation type="journal article" date="2019" name="Arch. Virol.">
        <title>A novel jumbo Tenacibaculum maritimum lytic phage with head-fiber-like appendages.</title>
        <authorList>
            <person name="Kawato Y."/>
            <person name="Istiqomah I."/>
            <person name="Gaafar A.Y."/>
            <person name="Hanaoka M."/>
            <person name="Ishimaru K."/>
            <person name="Yasuike M."/>
            <person name="Nishiki I."/>
            <person name="Nakamura Y."/>
            <person name="Fujiwara A."/>
            <person name="Nakai T."/>
        </authorList>
    </citation>
    <scope>NUCLEOTIDE SEQUENCE [LARGE SCALE GENOMIC DNA]</scope>
    <source>
        <strain evidence="1 2">PTm5</strain>
    </source>
</reference>
<proteinExistence type="predicted"/>
<sequence>MFVASYTFGQEPNQEQKNDISLIIQKNTNDLSKHIEVRFFDGDLIEIKSTKNIEYISVFNSNQNIFIKYGVNDTVKYIPVKSLNKGRNIFELKERKYYIMFSIIKNN</sequence>
<dbReference type="Proteomes" id="UP000424080">
    <property type="component" value="Segment"/>
</dbReference>
<name>A0A5S9BZH0_9CAUD</name>
<evidence type="ECO:0000313" key="1">
    <source>
        <dbReference type="EMBL" id="BBI90919.1"/>
    </source>
</evidence>
<organism evidence="1 2">
    <name type="scientific">Tenacibaculum phage PTm5</name>
    <dbReference type="NCBI Taxonomy" id="2547426"/>
    <lineage>
        <taxon>Viruses</taxon>
        <taxon>Duplodnaviria</taxon>
        <taxon>Heunggongvirae</taxon>
        <taxon>Uroviricota</taxon>
        <taxon>Caudoviricetes</taxon>
        <taxon>Shirahamavirus</taxon>
        <taxon>Shirahamavirus PTm1</taxon>
    </lineage>
</organism>